<protein>
    <submittedName>
        <fullName evidence="2">Uncharacterized protein</fullName>
    </submittedName>
</protein>
<evidence type="ECO:0000313" key="3">
    <source>
        <dbReference type="Proteomes" id="UP000298663"/>
    </source>
</evidence>
<dbReference type="Proteomes" id="UP000298663">
    <property type="component" value="Chromosome X"/>
</dbReference>
<comment type="caution">
    <text evidence="2">The sequence shown here is derived from an EMBL/GenBank/DDBJ whole genome shotgun (WGS) entry which is preliminary data.</text>
</comment>
<keyword evidence="3" id="KW-1185">Reference proteome</keyword>
<feature type="region of interest" description="Disordered" evidence="1">
    <location>
        <begin position="1"/>
        <end position="20"/>
    </location>
</feature>
<sequence>MRTVPSRANKTEREETPKQQCQLKDINCGSDLSANRLSPWLARVAETAVQVKNARESADTKSEWRELFKRPFETLSLPPISNKACGWESERASPASTQWSTRRRHRRRRRRDHRKGLPEWCCRWWR</sequence>
<dbReference type="EMBL" id="AZBU02000001">
    <property type="protein sequence ID" value="TMS34023.1"/>
    <property type="molecule type" value="Genomic_DNA"/>
</dbReference>
<dbReference type="EMBL" id="CM016762">
    <property type="protein sequence ID" value="TMS34023.1"/>
    <property type="molecule type" value="Genomic_DNA"/>
</dbReference>
<evidence type="ECO:0000313" key="2">
    <source>
        <dbReference type="EMBL" id="TMS34023.1"/>
    </source>
</evidence>
<proteinExistence type="predicted"/>
<gene>
    <name evidence="2" type="ORF">L596_001688</name>
</gene>
<reference evidence="2 3" key="1">
    <citation type="journal article" date="2015" name="Genome Biol.">
        <title>Comparative genomics of Steinernema reveals deeply conserved gene regulatory networks.</title>
        <authorList>
            <person name="Dillman A.R."/>
            <person name="Macchietto M."/>
            <person name="Porter C.F."/>
            <person name="Rogers A."/>
            <person name="Williams B."/>
            <person name="Antoshechkin I."/>
            <person name="Lee M.M."/>
            <person name="Goodwin Z."/>
            <person name="Lu X."/>
            <person name="Lewis E.E."/>
            <person name="Goodrich-Blair H."/>
            <person name="Stock S.P."/>
            <person name="Adams B.J."/>
            <person name="Sternberg P.W."/>
            <person name="Mortazavi A."/>
        </authorList>
    </citation>
    <scope>NUCLEOTIDE SEQUENCE [LARGE SCALE GENOMIC DNA]</scope>
    <source>
        <strain evidence="2 3">ALL</strain>
    </source>
</reference>
<dbReference type="AlphaFoldDB" id="A0A4V6I764"/>
<feature type="compositionally biased region" description="Basic residues" evidence="1">
    <location>
        <begin position="101"/>
        <end position="114"/>
    </location>
</feature>
<reference evidence="2 3" key="2">
    <citation type="journal article" date="2019" name="G3 (Bethesda)">
        <title>Hybrid Assembly of the Genome of the Entomopathogenic Nematode Steinernema carpocapsae Identifies the X-Chromosome.</title>
        <authorList>
            <person name="Serra L."/>
            <person name="Macchietto M."/>
            <person name="Macias-Munoz A."/>
            <person name="McGill C.J."/>
            <person name="Rodriguez I.M."/>
            <person name="Rodriguez B."/>
            <person name="Murad R."/>
            <person name="Mortazavi A."/>
        </authorList>
    </citation>
    <scope>NUCLEOTIDE SEQUENCE [LARGE SCALE GENOMIC DNA]</scope>
    <source>
        <strain evidence="2 3">ALL</strain>
    </source>
</reference>
<name>A0A4V6I764_STECR</name>
<accession>A0A4V6I764</accession>
<feature type="region of interest" description="Disordered" evidence="1">
    <location>
        <begin position="86"/>
        <end position="114"/>
    </location>
</feature>
<evidence type="ECO:0000256" key="1">
    <source>
        <dbReference type="SAM" id="MobiDB-lite"/>
    </source>
</evidence>
<organism evidence="2 3">
    <name type="scientific">Steinernema carpocapsae</name>
    <name type="common">Entomopathogenic nematode</name>
    <dbReference type="NCBI Taxonomy" id="34508"/>
    <lineage>
        <taxon>Eukaryota</taxon>
        <taxon>Metazoa</taxon>
        <taxon>Ecdysozoa</taxon>
        <taxon>Nematoda</taxon>
        <taxon>Chromadorea</taxon>
        <taxon>Rhabditida</taxon>
        <taxon>Tylenchina</taxon>
        <taxon>Panagrolaimomorpha</taxon>
        <taxon>Strongyloidoidea</taxon>
        <taxon>Steinernematidae</taxon>
        <taxon>Steinernema</taxon>
    </lineage>
</organism>